<dbReference type="Gene3D" id="1.10.287.130">
    <property type="match status" value="1"/>
</dbReference>
<reference evidence="11" key="1">
    <citation type="submission" date="2020-08" db="EMBL/GenBank/DDBJ databases">
        <title>Novel species isolated from subtropical streams in China.</title>
        <authorList>
            <person name="Lu H."/>
        </authorList>
    </citation>
    <scope>NUCLEOTIDE SEQUENCE</scope>
    <source>
        <strain evidence="11">KACC 12607</strain>
    </source>
</reference>
<evidence type="ECO:0000256" key="1">
    <source>
        <dbReference type="ARBA" id="ARBA00000085"/>
    </source>
</evidence>
<dbReference type="AlphaFoldDB" id="A0A923HD21"/>
<keyword evidence="12" id="KW-1185">Reference proteome</keyword>
<evidence type="ECO:0000256" key="3">
    <source>
        <dbReference type="ARBA" id="ARBA00012438"/>
    </source>
</evidence>
<feature type="transmembrane region" description="Helical" evidence="8">
    <location>
        <begin position="156"/>
        <end position="177"/>
    </location>
</feature>
<dbReference type="PANTHER" id="PTHR43065:SF47">
    <property type="match status" value="1"/>
</dbReference>
<evidence type="ECO:0000256" key="6">
    <source>
        <dbReference type="ARBA" id="ARBA00022777"/>
    </source>
</evidence>
<comment type="caution">
    <text evidence="11">The sequence shown here is derived from an EMBL/GenBank/DDBJ whole genome shotgun (WGS) entry which is preliminary data.</text>
</comment>
<dbReference type="InterPro" id="IPR003594">
    <property type="entry name" value="HATPase_dom"/>
</dbReference>
<accession>A0A923HD21</accession>
<dbReference type="InterPro" id="IPR003661">
    <property type="entry name" value="HisK_dim/P_dom"/>
</dbReference>
<dbReference type="PRINTS" id="PR00344">
    <property type="entry name" value="BCTRLSENSOR"/>
</dbReference>
<evidence type="ECO:0000256" key="5">
    <source>
        <dbReference type="ARBA" id="ARBA00022679"/>
    </source>
</evidence>
<dbReference type="Gene3D" id="3.30.565.10">
    <property type="entry name" value="Histidine kinase-like ATPase, C-terminal domain"/>
    <property type="match status" value="1"/>
</dbReference>
<evidence type="ECO:0000259" key="10">
    <source>
        <dbReference type="PROSITE" id="PS50885"/>
    </source>
</evidence>
<dbReference type="InterPro" id="IPR003660">
    <property type="entry name" value="HAMP_dom"/>
</dbReference>
<evidence type="ECO:0000313" key="12">
    <source>
        <dbReference type="Proteomes" id="UP000634011"/>
    </source>
</evidence>
<dbReference type="InterPro" id="IPR036097">
    <property type="entry name" value="HisK_dim/P_sf"/>
</dbReference>
<comment type="subcellular location">
    <subcellularLocation>
        <location evidence="2">Membrane</location>
    </subcellularLocation>
</comment>
<dbReference type="SUPFAM" id="SSF55874">
    <property type="entry name" value="ATPase domain of HSP90 chaperone/DNA topoisomerase II/histidine kinase"/>
    <property type="match status" value="1"/>
</dbReference>
<dbReference type="EMBL" id="JACOFV010000001">
    <property type="protein sequence ID" value="MBC3860800.1"/>
    <property type="molecule type" value="Genomic_DNA"/>
</dbReference>
<dbReference type="SUPFAM" id="SSF47384">
    <property type="entry name" value="Homodimeric domain of signal transducing histidine kinase"/>
    <property type="match status" value="1"/>
</dbReference>
<dbReference type="Pfam" id="PF02518">
    <property type="entry name" value="HATPase_c"/>
    <property type="match status" value="1"/>
</dbReference>
<proteinExistence type="predicted"/>
<evidence type="ECO:0000256" key="4">
    <source>
        <dbReference type="ARBA" id="ARBA00022553"/>
    </source>
</evidence>
<protein>
    <recommendedName>
        <fullName evidence="3">histidine kinase</fullName>
        <ecNumber evidence="3">2.7.13.3</ecNumber>
    </recommendedName>
</protein>
<evidence type="ECO:0000256" key="8">
    <source>
        <dbReference type="SAM" id="Phobius"/>
    </source>
</evidence>
<dbReference type="SMART" id="SM00387">
    <property type="entry name" value="HATPase_c"/>
    <property type="match status" value="1"/>
</dbReference>
<dbReference type="RefSeq" id="WP_186910726.1">
    <property type="nucleotide sequence ID" value="NZ_JACOFV010000001.1"/>
</dbReference>
<keyword evidence="6" id="KW-0418">Kinase</keyword>
<evidence type="ECO:0000313" key="11">
    <source>
        <dbReference type="EMBL" id="MBC3860800.1"/>
    </source>
</evidence>
<keyword evidence="5" id="KW-0808">Transferase</keyword>
<dbReference type="GO" id="GO:0000155">
    <property type="term" value="F:phosphorelay sensor kinase activity"/>
    <property type="evidence" value="ECO:0007669"/>
    <property type="project" value="InterPro"/>
</dbReference>
<dbReference type="Pfam" id="PF00672">
    <property type="entry name" value="HAMP"/>
    <property type="match status" value="1"/>
</dbReference>
<organism evidence="11 12">
    <name type="scientific">Undibacterium jejuense</name>
    <dbReference type="NCBI Taxonomy" id="1344949"/>
    <lineage>
        <taxon>Bacteria</taxon>
        <taxon>Pseudomonadati</taxon>
        <taxon>Pseudomonadota</taxon>
        <taxon>Betaproteobacteria</taxon>
        <taxon>Burkholderiales</taxon>
        <taxon>Oxalobacteraceae</taxon>
        <taxon>Undibacterium</taxon>
    </lineage>
</organism>
<feature type="domain" description="Histidine kinase" evidence="9">
    <location>
        <begin position="292"/>
        <end position="523"/>
    </location>
</feature>
<keyword evidence="8" id="KW-0472">Membrane</keyword>
<keyword evidence="7" id="KW-0175">Coiled coil</keyword>
<dbReference type="PROSITE" id="PS50109">
    <property type="entry name" value="HIS_KIN"/>
    <property type="match status" value="1"/>
</dbReference>
<feature type="domain" description="HAMP" evidence="10">
    <location>
        <begin position="177"/>
        <end position="229"/>
    </location>
</feature>
<dbReference type="PANTHER" id="PTHR43065">
    <property type="entry name" value="SENSOR HISTIDINE KINASE"/>
    <property type="match status" value="1"/>
</dbReference>
<dbReference type="GO" id="GO:0016020">
    <property type="term" value="C:membrane"/>
    <property type="evidence" value="ECO:0007669"/>
    <property type="project" value="UniProtKB-SubCell"/>
</dbReference>
<evidence type="ECO:0000256" key="2">
    <source>
        <dbReference type="ARBA" id="ARBA00004370"/>
    </source>
</evidence>
<dbReference type="InterPro" id="IPR005467">
    <property type="entry name" value="His_kinase_dom"/>
</dbReference>
<keyword evidence="8" id="KW-1133">Transmembrane helix</keyword>
<dbReference type="CDD" id="cd00082">
    <property type="entry name" value="HisKA"/>
    <property type="match status" value="1"/>
</dbReference>
<dbReference type="Proteomes" id="UP000634011">
    <property type="component" value="Unassembled WGS sequence"/>
</dbReference>
<evidence type="ECO:0000256" key="7">
    <source>
        <dbReference type="SAM" id="Coils"/>
    </source>
</evidence>
<feature type="transmembrane region" description="Helical" evidence="8">
    <location>
        <begin position="20"/>
        <end position="40"/>
    </location>
</feature>
<keyword evidence="8" id="KW-0812">Transmembrane</keyword>
<dbReference type="PROSITE" id="PS50885">
    <property type="entry name" value="HAMP"/>
    <property type="match status" value="1"/>
</dbReference>
<gene>
    <name evidence="11" type="ORF">H8K32_01710</name>
</gene>
<dbReference type="SUPFAM" id="SSF158472">
    <property type="entry name" value="HAMP domain-like"/>
    <property type="match status" value="1"/>
</dbReference>
<comment type="catalytic activity">
    <reaction evidence="1">
        <text>ATP + protein L-histidine = ADP + protein N-phospho-L-histidine.</text>
        <dbReference type="EC" id="2.7.13.3"/>
    </reaction>
</comment>
<sequence>MRFRYIFSAIRSRITLRLAIILAVVFGLTVPATFLIPYHINSIEIAARARNAEDHNRLVEILSVILSEPLWQITPEIANISSEVVYSDPRVATIEVITLPDRKEFIKNSVRRQTQKGPFTTMAREIKHGGQVIGEVRLTLAEDLLQESLRSDFRRYVTTAVLSLFMAIFFILLVLQWRLVQPVRMLMDESDRLANGELNDPIALNREDELGHLANSLEATRQALKRSFGELEVKNHQLLEYSGTLESKVRQRTQELESVNQNLEAALNNVNSAQAELARVERMAALGSMVAGVAHELNTPLGNCLLVASTLEEETRHLLQMVEGGQIRRSDLTRYAVTALDSTKLLLRGLQQSAHLVGDFKQVAVDQSSAQRRTFGLLVMLQELTALLHSSLRKTPFTLELDIPEDIQLDSYPGLLGQVFTNLVNNSVIHGLEGRTEGHMLCTAEKMGDYVMVIFTDDGKGIPSEIINRIFEPFFTTKFGQGGSGLGLSITFNIITNVLGGTIHVSSVPNRGSRFEIKLPLIAPGDRDGKDPLLNEG</sequence>
<evidence type="ECO:0000259" key="9">
    <source>
        <dbReference type="PROSITE" id="PS50109"/>
    </source>
</evidence>
<dbReference type="SMART" id="SM00304">
    <property type="entry name" value="HAMP"/>
    <property type="match status" value="1"/>
</dbReference>
<dbReference type="Gene3D" id="6.10.340.10">
    <property type="match status" value="1"/>
</dbReference>
<dbReference type="EC" id="2.7.13.3" evidence="3"/>
<name>A0A923HD21_9BURK</name>
<dbReference type="InterPro" id="IPR036890">
    <property type="entry name" value="HATPase_C_sf"/>
</dbReference>
<keyword evidence="4" id="KW-0597">Phosphoprotein</keyword>
<feature type="coiled-coil region" evidence="7">
    <location>
        <begin position="214"/>
        <end position="283"/>
    </location>
</feature>
<dbReference type="CDD" id="cd06225">
    <property type="entry name" value="HAMP"/>
    <property type="match status" value="1"/>
</dbReference>
<dbReference type="InterPro" id="IPR004358">
    <property type="entry name" value="Sig_transdc_His_kin-like_C"/>
</dbReference>